<dbReference type="EMBL" id="JARJCM010000077">
    <property type="protein sequence ID" value="KAJ7031995.1"/>
    <property type="molecule type" value="Genomic_DNA"/>
</dbReference>
<keyword evidence="6" id="KW-0539">Nucleus</keyword>
<dbReference type="Gene3D" id="3.30.160.60">
    <property type="entry name" value="Classic Zinc Finger"/>
    <property type="match status" value="2"/>
</dbReference>
<evidence type="ECO:0000313" key="11">
    <source>
        <dbReference type="Proteomes" id="UP001218188"/>
    </source>
</evidence>
<dbReference type="GO" id="GO:0005634">
    <property type="term" value="C:nucleus"/>
    <property type="evidence" value="ECO:0007669"/>
    <property type="project" value="UniProtKB-SubCell"/>
</dbReference>
<dbReference type="Pfam" id="PF00096">
    <property type="entry name" value="zf-C2H2"/>
    <property type="match status" value="2"/>
</dbReference>
<feature type="region of interest" description="Disordered" evidence="8">
    <location>
        <begin position="59"/>
        <end position="216"/>
    </location>
</feature>
<keyword evidence="3" id="KW-0677">Repeat</keyword>
<comment type="subcellular location">
    <subcellularLocation>
        <location evidence="1">Nucleus</location>
    </subcellularLocation>
</comment>
<keyword evidence="2" id="KW-0479">Metal-binding</keyword>
<protein>
    <recommendedName>
        <fullName evidence="9">C2H2-type domain-containing protein</fullName>
    </recommendedName>
</protein>
<feature type="compositionally biased region" description="Polar residues" evidence="8">
    <location>
        <begin position="102"/>
        <end position="122"/>
    </location>
</feature>
<feature type="compositionally biased region" description="Low complexity" evidence="8">
    <location>
        <begin position="128"/>
        <end position="139"/>
    </location>
</feature>
<name>A0AAD6SQX0_9AGAR</name>
<keyword evidence="11" id="KW-1185">Reference proteome</keyword>
<evidence type="ECO:0000256" key="7">
    <source>
        <dbReference type="PROSITE-ProRule" id="PRU00042"/>
    </source>
</evidence>
<feature type="compositionally biased region" description="Polar residues" evidence="8">
    <location>
        <begin position="355"/>
        <end position="370"/>
    </location>
</feature>
<evidence type="ECO:0000256" key="5">
    <source>
        <dbReference type="ARBA" id="ARBA00022833"/>
    </source>
</evidence>
<keyword evidence="4 7" id="KW-0863">Zinc-finger</keyword>
<organism evidence="10 11">
    <name type="scientific">Mycena alexandri</name>
    <dbReference type="NCBI Taxonomy" id="1745969"/>
    <lineage>
        <taxon>Eukaryota</taxon>
        <taxon>Fungi</taxon>
        <taxon>Dikarya</taxon>
        <taxon>Basidiomycota</taxon>
        <taxon>Agaricomycotina</taxon>
        <taxon>Agaricomycetes</taxon>
        <taxon>Agaricomycetidae</taxon>
        <taxon>Agaricales</taxon>
        <taxon>Marasmiineae</taxon>
        <taxon>Mycenaceae</taxon>
        <taxon>Mycena</taxon>
    </lineage>
</organism>
<feature type="compositionally biased region" description="Low complexity" evidence="8">
    <location>
        <begin position="174"/>
        <end position="200"/>
    </location>
</feature>
<feature type="region of interest" description="Disordered" evidence="8">
    <location>
        <begin position="33"/>
        <end position="52"/>
    </location>
</feature>
<keyword evidence="5" id="KW-0862">Zinc</keyword>
<feature type="compositionally biased region" description="Polar residues" evidence="8">
    <location>
        <begin position="42"/>
        <end position="52"/>
    </location>
</feature>
<evidence type="ECO:0000256" key="2">
    <source>
        <dbReference type="ARBA" id="ARBA00022723"/>
    </source>
</evidence>
<proteinExistence type="predicted"/>
<dbReference type="Proteomes" id="UP001218188">
    <property type="component" value="Unassembled WGS sequence"/>
</dbReference>
<comment type="caution">
    <text evidence="10">The sequence shown here is derived from an EMBL/GenBank/DDBJ whole genome shotgun (WGS) entry which is preliminary data.</text>
</comment>
<dbReference type="SUPFAM" id="SSF57667">
    <property type="entry name" value="beta-beta-alpha zinc fingers"/>
    <property type="match status" value="1"/>
</dbReference>
<dbReference type="AlphaFoldDB" id="A0AAD6SQX0"/>
<feature type="compositionally biased region" description="Low complexity" evidence="8">
    <location>
        <begin position="292"/>
        <end position="306"/>
    </location>
</feature>
<feature type="region of interest" description="Disordered" evidence="8">
    <location>
        <begin position="291"/>
        <end position="377"/>
    </location>
</feature>
<dbReference type="GO" id="GO:0000978">
    <property type="term" value="F:RNA polymerase II cis-regulatory region sequence-specific DNA binding"/>
    <property type="evidence" value="ECO:0007669"/>
    <property type="project" value="TreeGrafter"/>
</dbReference>
<dbReference type="GO" id="GO:0000981">
    <property type="term" value="F:DNA-binding transcription factor activity, RNA polymerase II-specific"/>
    <property type="evidence" value="ECO:0007669"/>
    <property type="project" value="TreeGrafter"/>
</dbReference>
<feature type="domain" description="C2H2-type" evidence="9">
    <location>
        <begin position="217"/>
        <end position="244"/>
    </location>
</feature>
<accession>A0AAD6SQX0</accession>
<dbReference type="InterPro" id="IPR027756">
    <property type="entry name" value="Ovo-like"/>
</dbReference>
<dbReference type="GO" id="GO:0008270">
    <property type="term" value="F:zinc ion binding"/>
    <property type="evidence" value="ECO:0007669"/>
    <property type="project" value="UniProtKB-KW"/>
</dbReference>
<evidence type="ECO:0000313" key="10">
    <source>
        <dbReference type="EMBL" id="KAJ7031995.1"/>
    </source>
</evidence>
<dbReference type="SMART" id="SM00355">
    <property type="entry name" value="ZnF_C2H2"/>
    <property type="match status" value="2"/>
</dbReference>
<evidence type="ECO:0000256" key="6">
    <source>
        <dbReference type="ARBA" id="ARBA00023242"/>
    </source>
</evidence>
<dbReference type="PROSITE" id="PS50157">
    <property type="entry name" value="ZINC_FINGER_C2H2_2"/>
    <property type="match status" value="2"/>
</dbReference>
<evidence type="ECO:0000256" key="1">
    <source>
        <dbReference type="ARBA" id="ARBA00004123"/>
    </source>
</evidence>
<feature type="region of interest" description="Disordered" evidence="8">
    <location>
        <begin position="1"/>
        <end position="21"/>
    </location>
</feature>
<dbReference type="PROSITE" id="PS00028">
    <property type="entry name" value="ZINC_FINGER_C2H2_1"/>
    <property type="match status" value="2"/>
</dbReference>
<dbReference type="PANTHER" id="PTHR10032:SF271">
    <property type="entry name" value="RH12261P-RELATED"/>
    <property type="match status" value="1"/>
</dbReference>
<feature type="domain" description="C2H2-type" evidence="9">
    <location>
        <begin position="245"/>
        <end position="274"/>
    </location>
</feature>
<evidence type="ECO:0000256" key="4">
    <source>
        <dbReference type="ARBA" id="ARBA00022771"/>
    </source>
</evidence>
<dbReference type="InterPro" id="IPR036236">
    <property type="entry name" value="Znf_C2H2_sf"/>
</dbReference>
<reference evidence="10" key="1">
    <citation type="submission" date="2023-03" db="EMBL/GenBank/DDBJ databases">
        <title>Massive genome expansion in bonnet fungi (Mycena s.s.) driven by repeated elements and novel gene families across ecological guilds.</title>
        <authorList>
            <consortium name="Lawrence Berkeley National Laboratory"/>
            <person name="Harder C.B."/>
            <person name="Miyauchi S."/>
            <person name="Viragh M."/>
            <person name="Kuo A."/>
            <person name="Thoen E."/>
            <person name="Andreopoulos B."/>
            <person name="Lu D."/>
            <person name="Skrede I."/>
            <person name="Drula E."/>
            <person name="Henrissat B."/>
            <person name="Morin E."/>
            <person name="Kohler A."/>
            <person name="Barry K."/>
            <person name="LaButti K."/>
            <person name="Morin E."/>
            <person name="Salamov A."/>
            <person name="Lipzen A."/>
            <person name="Mereny Z."/>
            <person name="Hegedus B."/>
            <person name="Baldrian P."/>
            <person name="Stursova M."/>
            <person name="Weitz H."/>
            <person name="Taylor A."/>
            <person name="Grigoriev I.V."/>
            <person name="Nagy L.G."/>
            <person name="Martin F."/>
            <person name="Kauserud H."/>
        </authorList>
    </citation>
    <scope>NUCLEOTIDE SEQUENCE</scope>
    <source>
        <strain evidence="10">CBHHK200</strain>
    </source>
</reference>
<sequence>MYPHNSPTSSPMALQHDYSGTASEIFRDQSMEPYPALPMTYPESSQRTRVQQVQFREMPTEAMSMHKTYVRRRDLPSAPAFSPPPIPSDRPPPSLRLPSFPNASFSYSPTSQDMHPSSSSHRQGVGGSHLSLSLPLSSDGEGDQRPSSTEPVEFHSHSTQIYSGFVAGRDFDPSYDPTSSPDSLSELDPPSPISIETIPSHVERREGRRRKGPDKMHACELCKKEFPRPSALRTHMNVHNNAKPHKCGFPNCSKTFSVLSNARRHYRTHGEKLPAPGPPSDLELTWTASIDAPQQPAGPSAGPSQARFNVRWVPNGRASLSKAAPPPKQSKSRPTANDFNEQQAPIHLYDPFPTVQPSSTQVYDTPQEGSWRTHHPE</sequence>
<evidence type="ECO:0000259" key="9">
    <source>
        <dbReference type="PROSITE" id="PS50157"/>
    </source>
</evidence>
<feature type="compositionally biased region" description="Pro residues" evidence="8">
    <location>
        <begin position="81"/>
        <end position="95"/>
    </location>
</feature>
<feature type="compositionally biased region" description="Polar residues" evidence="8">
    <location>
        <begin position="332"/>
        <end position="343"/>
    </location>
</feature>
<dbReference type="PANTHER" id="PTHR10032">
    <property type="entry name" value="ZINC FINGER PROTEIN WITH KRAB AND SCAN DOMAINS"/>
    <property type="match status" value="1"/>
</dbReference>
<gene>
    <name evidence="10" type="ORF">C8F04DRAFT_670823</name>
</gene>
<evidence type="ECO:0000256" key="3">
    <source>
        <dbReference type="ARBA" id="ARBA00022737"/>
    </source>
</evidence>
<dbReference type="InterPro" id="IPR013087">
    <property type="entry name" value="Znf_C2H2_type"/>
</dbReference>
<evidence type="ECO:0000256" key="8">
    <source>
        <dbReference type="SAM" id="MobiDB-lite"/>
    </source>
</evidence>